<gene>
    <name evidence="2" type="ORF">Q0590_11730</name>
</gene>
<dbReference type="SUPFAM" id="SSF52833">
    <property type="entry name" value="Thioredoxin-like"/>
    <property type="match status" value="1"/>
</dbReference>
<comment type="caution">
    <text evidence="2">The sequence shown here is derived from an EMBL/GenBank/DDBJ whole genome shotgun (WGS) entry which is preliminary data.</text>
</comment>
<keyword evidence="3" id="KW-1185">Reference proteome</keyword>
<dbReference type="InterPro" id="IPR000866">
    <property type="entry name" value="AhpC/TSA"/>
</dbReference>
<dbReference type="RefSeq" id="WP_302037733.1">
    <property type="nucleotide sequence ID" value="NZ_JAUKPO010000005.1"/>
</dbReference>
<name>A0ABT8R4R6_9BACT</name>
<dbReference type="InterPro" id="IPR036249">
    <property type="entry name" value="Thioredoxin-like_sf"/>
</dbReference>
<protein>
    <submittedName>
        <fullName evidence="2">Redoxin domain-containing protein</fullName>
    </submittedName>
</protein>
<evidence type="ECO:0000313" key="3">
    <source>
        <dbReference type="Proteomes" id="UP001168528"/>
    </source>
</evidence>
<dbReference type="Pfam" id="PF00578">
    <property type="entry name" value="AhpC-TSA"/>
    <property type="match status" value="1"/>
</dbReference>
<dbReference type="Proteomes" id="UP001168528">
    <property type="component" value="Unassembled WGS sequence"/>
</dbReference>
<feature type="domain" description="Thioredoxin" evidence="1">
    <location>
        <begin position="31"/>
        <end position="204"/>
    </location>
</feature>
<evidence type="ECO:0000313" key="2">
    <source>
        <dbReference type="EMBL" id="MDO1446929.1"/>
    </source>
</evidence>
<dbReference type="PROSITE" id="PS51352">
    <property type="entry name" value="THIOREDOXIN_2"/>
    <property type="match status" value="1"/>
</dbReference>
<organism evidence="2 3">
    <name type="scientific">Rhodocytophaga aerolata</name>
    <dbReference type="NCBI Taxonomy" id="455078"/>
    <lineage>
        <taxon>Bacteria</taxon>
        <taxon>Pseudomonadati</taxon>
        <taxon>Bacteroidota</taxon>
        <taxon>Cytophagia</taxon>
        <taxon>Cytophagales</taxon>
        <taxon>Rhodocytophagaceae</taxon>
        <taxon>Rhodocytophaga</taxon>
    </lineage>
</organism>
<dbReference type="InterPro" id="IPR013766">
    <property type="entry name" value="Thioredoxin_domain"/>
</dbReference>
<dbReference type="EMBL" id="JAUKPO010000005">
    <property type="protein sequence ID" value="MDO1446929.1"/>
    <property type="molecule type" value="Genomic_DNA"/>
</dbReference>
<proteinExistence type="predicted"/>
<dbReference type="Gene3D" id="3.40.30.10">
    <property type="entry name" value="Glutaredoxin"/>
    <property type="match status" value="1"/>
</dbReference>
<reference evidence="2" key="1">
    <citation type="submission" date="2023-07" db="EMBL/GenBank/DDBJ databases">
        <title>The genome sequence of Rhodocytophaga aerolata KACC 12507.</title>
        <authorList>
            <person name="Zhang X."/>
        </authorList>
    </citation>
    <scope>NUCLEOTIDE SEQUENCE</scope>
    <source>
        <strain evidence="2">KACC 12507</strain>
    </source>
</reference>
<accession>A0ABT8R4R6</accession>
<evidence type="ECO:0000259" key="1">
    <source>
        <dbReference type="PROSITE" id="PS51352"/>
    </source>
</evidence>
<sequence length="211" mass="23032">MNIQSTYFPSKNETNSFTAPALFHVEPGQPLSKGDQAPAFSLPANFGKWTGSLAELASVTKITSNELVSSRPLVISFYSPQWNDYGHQHIQALVQLYTGVKALGGEMLVLTPEPLAQIYRLANHYQIPFSIAHDADNLIAYLFGVYDTQNPVWHRIAGITADVPAPATFVIAGNGQITAAFIDSDFQDALPARPVLSAVYATRDKRIKKVA</sequence>